<evidence type="ECO:0000313" key="3">
    <source>
        <dbReference type="EMBL" id="RJP70572.1"/>
    </source>
</evidence>
<dbReference type="InterPro" id="IPR016039">
    <property type="entry name" value="Thiolase-like"/>
</dbReference>
<dbReference type="SUPFAM" id="SSF53901">
    <property type="entry name" value="Thiolase-like"/>
    <property type="match status" value="1"/>
</dbReference>
<sequence length="400" mass="43187">MGRKVGIVGASVTPFKGRWVEKTYYALAQDAVRAAVQDAGIPIKEVEAVVYGIYNDIFQRTCIPEHALQGLIGMQNKFGLRVSNGGATGAYALSAAHAYVAAGRYDVMMVLGVEKATDCFDFLSMSATPEVIKTIGWSGDSFFEQPIGWTASDSYAEVVLAYMDTHPGDLKPEVTAQISALLSQQVKTNKFAQRQHDQVTPEEVLNSRIVVHPFKQLEICVYSEGAAAVIVAEEEKAKAIARNMGAPVVWITGVGESNEHSFAGKNQKIMNRIMSDYYAAQMAYKMAGIKNPLEDIQVVEVHDAFVHQLEITLAEMGFAQHGRCDALVEEGTIMPGGKLLVNPSGGLIYCGHAVGASNIMSAWSARNELVRRGLKRAAVHGTGSTVAQYGVVLVLENEAA</sequence>
<name>A0A419EZ19_9BACT</name>
<dbReference type="GO" id="GO:0003988">
    <property type="term" value="F:acetyl-CoA C-acyltransferase activity"/>
    <property type="evidence" value="ECO:0007669"/>
    <property type="project" value="UniProtKB-ARBA"/>
</dbReference>
<evidence type="ECO:0000313" key="4">
    <source>
        <dbReference type="Proteomes" id="UP000285961"/>
    </source>
</evidence>
<dbReference type="AlphaFoldDB" id="A0A419EZ19"/>
<dbReference type="PANTHER" id="PTHR42870:SF1">
    <property type="entry name" value="NON-SPECIFIC LIPID-TRANSFER PROTEIN-LIKE 2"/>
    <property type="match status" value="1"/>
</dbReference>
<organism evidence="3 4">
    <name type="scientific">Candidatus Abyssobacteria bacterium SURF_17</name>
    <dbReference type="NCBI Taxonomy" id="2093361"/>
    <lineage>
        <taxon>Bacteria</taxon>
        <taxon>Pseudomonadati</taxon>
        <taxon>Candidatus Hydrogenedentota</taxon>
        <taxon>Candidatus Abyssobacteria</taxon>
    </lineage>
</organism>
<dbReference type="Pfam" id="PF22691">
    <property type="entry name" value="Thiolase_C_1"/>
    <property type="match status" value="1"/>
</dbReference>
<dbReference type="Pfam" id="PF00108">
    <property type="entry name" value="Thiolase_N"/>
    <property type="match status" value="1"/>
</dbReference>
<feature type="domain" description="Thiolase N-terminal" evidence="1">
    <location>
        <begin position="5"/>
        <end position="118"/>
    </location>
</feature>
<gene>
    <name evidence="3" type="ORF">C4532_09150</name>
</gene>
<evidence type="ECO:0000259" key="2">
    <source>
        <dbReference type="Pfam" id="PF22691"/>
    </source>
</evidence>
<dbReference type="InterPro" id="IPR002155">
    <property type="entry name" value="Thiolase"/>
</dbReference>
<feature type="domain" description="Thiolase C-terminal" evidence="2">
    <location>
        <begin position="265"/>
        <end position="391"/>
    </location>
</feature>
<dbReference type="Proteomes" id="UP000285961">
    <property type="component" value="Unassembled WGS sequence"/>
</dbReference>
<dbReference type="InterPro" id="IPR055140">
    <property type="entry name" value="Thiolase_C_2"/>
</dbReference>
<dbReference type="PIRSF" id="PIRSF000429">
    <property type="entry name" value="Ac-CoA_Ac_transf"/>
    <property type="match status" value="1"/>
</dbReference>
<proteinExistence type="predicted"/>
<dbReference type="EMBL" id="QZKI01000068">
    <property type="protein sequence ID" value="RJP70572.1"/>
    <property type="molecule type" value="Genomic_DNA"/>
</dbReference>
<dbReference type="InterPro" id="IPR020616">
    <property type="entry name" value="Thiolase_N"/>
</dbReference>
<reference evidence="3 4" key="1">
    <citation type="journal article" date="2017" name="ISME J.">
        <title>Energy and carbon metabolisms in a deep terrestrial subsurface fluid microbial community.</title>
        <authorList>
            <person name="Momper L."/>
            <person name="Jungbluth S.P."/>
            <person name="Lee M.D."/>
            <person name="Amend J.P."/>
        </authorList>
    </citation>
    <scope>NUCLEOTIDE SEQUENCE [LARGE SCALE GENOMIC DNA]</scope>
    <source>
        <strain evidence="3">SURF_17</strain>
    </source>
</reference>
<dbReference type="CDD" id="cd00829">
    <property type="entry name" value="SCP-x_thiolase"/>
    <property type="match status" value="1"/>
</dbReference>
<accession>A0A419EZ19</accession>
<comment type="caution">
    <text evidence="3">The sequence shown here is derived from an EMBL/GenBank/DDBJ whole genome shotgun (WGS) entry which is preliminary data.</text>
</comment>
<evidence type="ECO:0000259" key="1">
    <source>
        <dbReference type="Pfam" id="PF00108"/>
    </source>
</evidence>
<dbReference type="Gene3D" id="3.40.47.10">
    <property type="match status" value="1"/>
</dbReference>
<dbReference type="PANTHER" id="PTHR42870">
    <property type="entry name" value="ACETYL-COA C-ACETYLTRANSFERASE"/>
    <property type="match status" value="1"/>
</dbReference>
<protein>
    <submittedName>
        <fullName evidence="3">Thiolase family protein</fullName>
    </submittedName>
</protein>